<dbReference type="AlphaFoldDB" id="A0A2R7Z321"/>
<feature type="transmembrane region" description="Helical" evidence="2">
    <location>
        <begin position="117"/>
        <end position="135"/>
    </location>
</feature>
<evidence type="ECO:0000256" key="2">
    <source>
        <dbReference type="SAM" id="Phobius"/>
    </source>
</evidence>
<feature type="transmembrane region" description="Helical" evidence="2">
    <location>
        <begin position="241"/>
        <end position="261"/>
    </location>
</feature>
<feature type="transmembrane region" description="Helical" evidence="2">
    <location>
        <begin position="361"/>
        <end position="381"/>
    </location>
</feature>
<feature type="transmembrane region" description="Helical" evidence="2">
    <location>
        <begin position="270"/>
        <end position="287"/>
    </location>
</feature>
<organism evidence="4 5">
    <name type="scientific">Nocardioides currus</name>
    <dbReference type="NCBI Taxonomy" id="2133958"/>
    <lineage>
        <taxon>Bacteria</taxon>
        <taxon>Bacillati</taxon>
        <taxon>Actinomycetota</taxon>
        <taxon>Actinomycetes</taxon>
        <taxon>Propionibacteriales</taxon>
        <taxon>Nocardioidaceae</taxon>
        <taxon>Nocardioides</taxon>
    </lineage>
</organism>
<accession>A0A2R7Z321</accession>
<keyword evidence="2" id="KW-0472">Membrane</keyword>
<evidence type="ECO:0000256" key="1">
    <source>
        <dbReference type="SAM" id="MobiDB-lite"/>
    </source>
</evidence>
<dbReference type="Proteomes" id="UP000244867">
    <property type="component" value="Unassembled WGS sequence"/>
</dbReference>
<dbReference type="InterPro" id="IPR002656">
    <property type="entry name" value="Acyl_transf_3_dom"/>
</dbReference>
<proteinExistence type="predicted"/>
<dbReference type="RefSeq" id="WP_108343186.1">
    <property type="nucleotide sequence ID" value="NZ_PYXZ01000001.1"/>
</dbReference>
<dbReference type="PANTHER" id="PTHR23028:SF53">
    <property type="entry name" value="ACYL_TRANSF_3 DOMAIN-CONTAINING PROTEIN"/>
    <property type="match status" value="1"/>
</dbReference>
<keyword evidence="2" id="KW-1133">Transmembrane helix</keyword>
<feature type="region of interest" description="Disordered" evidence="1">
    <location>
        <begin position="1"/>
        <end position="30"/>
    </location>
</feature>
<feature type="transmembrane region" description="Helical" evidence="2">
    <location>
        <begin position="325"/>
        <end position="341"/>
    </location>
</feature>
<reference evidence="4 5" key="1">
    <citation type="submission" date="2018-03" db="EMBL/GenBank/DDBJ databases">
        <authorList>
            <person name="Keele B.F."/>
        </authorList>
    </citation>
    <scope>NUCLEOTIDE SEQUENCE [LARGE SCALE GENOMIC DNA]</scope>
    <source>
        <strain evidence="4 5">IB-3</strain>
    </source>
</reference>
<dbReference type="PANTHER" id="PTHR23028">
    <property type="entry name" value="ACETYLTRANSFERASE"/>
    <property type="match status" value="1"/>
</dbReference>
<dbReference type="GO" id="GO:0016747">
    <property type="term" value="F:acyltransferase activity, transferring groups other than amino-acyl groups"/>
    <property type="evidence" value="ECO:0007669"/>
    <property type="project" value="InterPro"/>
</dbReference>
<comment type="caution">
    <text evidence="4">The sequence shown here is derived from an EMBL/GenBank/DDBJ whole genome shotgun (WGS) entry which is preliminary data.</text>
</comment>
<dbReference type="GO" id="GO:0000271">
    <property type="term" value="P:polysaccharide biosynthetic process"/>
    <property type="evidence" value="ECO:0007669"/>
    <property type="project" value="TreeGrafter"/>
</dbReference>
<feature type="compositionally biased region" description="Low complexity" evidence="1">
    <location>
        <begin position="1"/>
        <end position="27"/>
    </location>
</feature>
<dbReference type="Pfam" id="PF01757">
    <property type="entry name" value="Acyl_transf_3"/>
    <property type="match status" value="1"/>
</dbReference>
<dbReference type="OrthoDB" id="5242306at2"/>
<keyword evidence="4" id="KW-0808">Transferase</keyword>
<sequence length="412" mass="45223">MTTLTQTPPASAAAPADGTPTDGTPTDGTDRRMFPLNALRAVAALSVVVFHAYQYSRSGPDVRWPWEGLPHQLMIGTEMFVEMFFVLSGLVLWLPVARAIATDQETRSGRAMLLRRTARLLPLYWTVVLVVWALSNPSLPGHWQDLLLHLTFTHVYSDQYIFWTDGPAWTLAVEFHFYLLVALSFPVFRWARSRWPGSRTRLACLLGLPVLLLTVGLVYNLTTIHLTSPDPTNWSVWFSPMSRASSFAVGMLLAVVSAYGVRLATVPRRLVATAGVVTLLALVLLRPETGAVGHWWPTLYAAAMCVALASIVLHDGPWARGLSEPTLVWIGGLGYGIYLVHEPVMRVASAWGLLPEAQPGSVFLVTAVVVAVPAVVLAWLSSRTVEAAGLRVATLVDRNGVARDYYPHLPRD</sequence>
<keyword evidence="4" id="KW-0012">Acyltransferase</keyword>
<name>A0A2R7Z321_9ACTN</name>
<keyword evidence="2" id="KW-0812">Transmembrane</keyword>
<feature type="transmembrane region" description="Helical" evidence="2">
    <location>
        <begin position="34"/>
        <end position="53"/>
    </location>
</feature>
<dbReference type="EMBL" id="PYXZ01000001">
    <property type="protein sequence ID" value="PUA83000.1"/>
    <property type="molecule type" value="Genomic_DNA"/>
</dbReference>
<dbReference type="InterPro" id="IPR050879">
    <property type="entry name" value="Acyltransferase_3"/>
</dbReference>
<evidence type="ECO:0000313" key="5">
    <source>
        <dbReference type="Proteomes" id="UP000244867"/>
    </source>
</evidence>
<feature type="transmembrane region" description="Helical" evidence="2">
    <location>
        <begin position="202"/>
        <end position="221"/>
    </location>
</feature>
<feature type="transmembrane region" description="Helical" evidence="2">
    <location>
        <begin position="73"/>
        <end position="96"/>
    </location>
</feature>
<feature type="transmembrane region" description="Helical" evidence="2">
    <location>
        <begin position="293"/>
        <end position="313"/>
    </location>
</feature>
<dbReference type="GO" id="GO:0016020">
    <property type="term" value="C:membrane"/>
    <property type="evidence" value="ECO:0007669"/>
    <property type="project" value="TreeGrafter"/>
</dbReference>
<feature type="transmembrane region" description="Helical" evidence="2">
    <location>
        <begin position="168"/>
        <end position="190"/>
    </location>
</feature>
<evidence type="ECO:0000259" key="3">
    <source>
        <dbReference type="Pfam" id="PF01757"/>
    </source>
</evidence>
<keyword evidence="5" id="KW-1185">Reference proteome</keyword>
<evidence type="ECO:0000313" key="4">
    <source>
        <dbReference type="EMBL" id="PUA83000.1"/>
    </source>
</evidence>
<feature type="domain" description="Acyltransferase 3" evidence="3">
    <location>
        <begin position="36"/>
        <end position="380"/>
    </location>
</feature>
<gene>
    <name evidence="4" type="ORF">C7S10_04795</name>
</gene>
<protein>
    <submittedName>
        <fullName evidence="4">Acyltransferase</fullName>
    </submittedName>
</protein>